<dbReference type="PRINTS" id="PR00146">
    <property type="entry name" value="DHPICSNTHASE"/>
</dbReference>
<reference evidence="8" key="1">
    <citation type="submission" date="2016-10" db="EMBL/GenBank/DDBJ databases">
        <authorList>
            <person name="Varghese N."/>
            <person name="Submissions S."/>
        </authorList>
    </citation>
    <scope>NUCLEOTIDE SEQUENCE [LARGE SCALE GENOMIC DNA]</scope>
    <source>
        <strain evidence="8">CGMCC 4.2126</strain>
    </source>
</reference>
<dbReference type="SUPFAM" id="SSF51569">
    <property type="entry name" value="Aldolase"/>
    <property type="match status" value="1"/>
</dbReference>
<evidence type="ECO:0000256" key="4">
    <source>
        <dbReference type="PIRNR" id="PIRNR001365"/>
    </source>
</evidence>
<dbReference type="Proteomes" id="UP000199111">
    <property type="component" value="Unassembled WGS sequence"/>
</dbReference>
<dbReference type="CDD" id="cd00408">
    <property type="entry name" value="DHDPS-like"/>
    <property type="match status" value="1"/>
</dbReference>
<dbReference type="Gene3D" id="3.20.20.70">
    <property type="entry name" value="Aldolase class I"/>
    <property type="match status" value="1"/>
</dbReference>
<dbReference type="AlphaFoldDB" id="A0A1I4EE02"/>
<dbReference type="EMBL" id="FOQY01000049">
    <property type="protein sequence ID" value="SFL04008.1"/>
    <property type="molecule type" value="Genomic_DNA"/>
</dbReference>
<feature type="active site" description="Proton donor/acceptor" evidence="5">
    <location>
        <position position="139"/>
    </location>
</feature>
<protein>
    <submittedName>
        <fullName evidence="7">4-hydroxy-tetrahydrodipicolinate synthase</fullName>
    </submittedName>
</protein>
<gene>
    <name evidence="7" type="ORF">SAMN05216275_14935</name>
</gene>
<dbReference type="Pfam" id="PF00701">
    <property type="entry name" value="DHDPS"/>
    <property type="match status" value="1"/>
</dbReference>
<evidence type="ECO:0000256" key="6">
    <source>
        <dbReference type="PIRSR" id="PIRSR001365-2"/>
    </source>
</evidence>
<evidence type="ECO:0000313" key="8">
    <source>
        <dbReference type="Proteomes" id="UP000199111"/>
    </source>
</evidence>
<dbReference type="PANTHER" id="PTHR12128">
    <property type="entry name" value="DIHYDRODIPICOLINATE SYNTHASE"/>
    <property type="match status" value="1"/>
</dbReference>
<dbReference type="GO" id="GO:0044281">
    <property type="term" value="P:small molecule metabolic process"/>
    <property type="evidence" value="ECO:0007669"/>
    <property type="project" value="UniProtKB-ARBA"/>
</dbReference>
<dbReference type="SMART" id="SM01130">
    <property type="entry name" value="DHDPS"/>
    <property type="match status" value="1"/>
</dbReference>
<evidence type="ECO:0000256" key="3">
    <source>
        <dbReference type="ARBA" id="ARBA00023270"/>
    </source>
</evidence>
<dbReference type="GeneID" id="96303355"/>
<feature type="binding site" evidence="6">
    <location>
        <position position="211"/>
    </location>
    <ligand>
        <name>pyruvate</name>
        <dbReference type="ChEBI" id="CHEBI:15361"/>
    </ligand>
</feature>
<keyword evidence="2 4" id="KW-0456">Lyase</keyword>
<comment type="similarity">
    <text evidence="1 4">Belongs to the DapA family.</text>
</comment>
<proteinExistence type="inferred from homology"/>
<evidence type="ECO:0000256" key="5">
    <source>
        <dbReference type="PIRSR" id="PIRSR001365-1"/>
    </source>
</evidence>
<dbReference type="InterPro" id="IPR013785">
    <property type="entry name" value="Aldolase_TIM"/>
</dbReference>
<evidence type="ECO:0000313" key="7">
    <source>
        <dbReference type="EMBL" id="SFL04008.1"/>
    </source>
</evidence>
<keyword evidence="3" id="KW-0704">Schiff base</keyword>
<accession>A0A1I4EE02</accession>
<evidence type="ECO:0000256" key="2">
    <source>
        <dbReference type="ARBA" id="ARBA00023239"/>
    </source>
</evidence>
<dbReference type="RefSeq" id="WP_093891864.1">
    <property type="nucleotide sequence ID" value="NZ_FOQY01000049.1"/>
</dbReference>
<dbReference type="InterPro" id="IPR002220">
    <property type="entry name" value="DapA-like"/>
</dbReference>
<sequence>MSPREPRFSGVVPPLVTPLTPDGEVDAPSLERLVEFLVEAGVTGLFALGSSGEAAFLTDARRDRALEVVVRAAAGRVPVLAGCIETTTARVIERAEVAAKLGADATVVTAPFYTRIHPLEVDRHFRAVRAAVDLPMFAYDVPVSVHTKLAVDQVLALAADGVIDGLKDSSGDDVGFRQVVLGAAGLPGFSALTGHEVVVDAMMLAGADGAVPGLGNVDPHGYVRLVRACAEGRWADAKAEQDRLTRLFRIVDAASPKTAGGSTRGGGAFKTALALRGVIASSAVSPPMRELTADETRVVASHLDEAGLL</sequence>
<feature type="active site" description="Schiff-base intermediate with substrate" evidence="5">
    <location>
        <position position="167"/>
    </location>
</feature>
<dbReference type="InterPro" id="IPR020625">
    <property type="entry name" value="Schiff_base-form_aldolases_AS"/>
</dbReference>
<dbReference type="PANTHER" id="PTHR12128:SF66">
    <property type="entry name" value="4-HYDROXY-2-OXOGLUTARATE ALDOLASE, MITOCHONDRIAL"/>
    <property type="match status" value="1"/>
</dbReference>
<name>A0A1I4EE02_9ACTN</name>
<keyword evidence="8" id="KW-1185">Reference proteome</keyword>
<evidence type="ECO:0000256" key="1">
    <source>
        <dbReference type="ARBA" id="ARBA00007592"/>
    </source>
</evidence>
<organism evidence="7 8">
    <name type="scientific">Streptosporangium canum</name>
    <dbReference type="NCBI Taxonomy" id="324952"/>
    <lineage>
        <taxon>Bacteria</taxon>
        <taxon>Bacillati</taxon>
        <taxon>Actinomycetota</taxon>
        <taxon>Actinomycetes</taxon>
        <taxon>Streptosporangiales</taxon>
        <taxon>Streptosporangiaceae</taxon>
        <taxon>Streptosporangium</taxon>
    </lineage>
</organism>
<dbReference type="PIRSF" id="PIRSF001365">
    <property type="entry name" value="DHDPS"/>
    <property type="match status" value="1"/>
</dbReference>
<dbReference type="PROSITE" id="PS00666">
    <property type="entry name" value="DHDPS_2"/>
    <property type="match status" value="1"/>
</dbReference>
<dbReference type="GO" id="GO:0008840">
    <property type="term" value="F:4-hydroxy-tetrahydrodipicolinate synthase activity"/>
    <property type="evidence" value="ECO:0007669"/>
    <property type="project" value="TreeGrafter"/>
</dbReference>